<evidence type="ECO:0000313" key="1">
    <source>
        <dbReference type="EMBL" id="MDH6284007.1"/>
    </source>
</evidence>
<organism evidence="1 2">
    <name type="scientific">Prescottella agglutinans</name>
    <dbReference type="NCBI Taxonomy" id="1644129"/>
    <lineage>
        <taxon>Bacteria</taxon>
        <taxon>Bacillati</taxon>
        <taxon>Actinomycetota</taxon>
        <taxon>Actinomycetes</taxon>
        <taxon>Mycobacteriales</taxon>
        <taxon>Nocardiaceae</taxon>
        <taxon>Prescottella</taxon>
    </lineage>
</organism>
<dbReference type="Proteomes" id="UP001160334">
    <property type="component" value="Unassembled WGS sequence"/>
</dbReference>
<gene>
    <name evidence="1" type="ORF">M2280_005258</name>
</gene>
<accession>A0ABT6MI48</accession>
<protein>
    <submittedName>
        <fullName evidence="1">RNA-binding Zn-ribbon protein involved in translation (DUF1610 family)</fullName>
    </submittedName>
</protein>
<evidence type="ECO:0000313" key="2">
    <source>
        <dbReference type="Proteomes" id="UP001160334"/>
    </source>
</evidence>
<proteinExistence type="predicted"/>
<dbReference type="EMBL" id="JARXVC010000017">
    <property type="protein sequence ID" value="MDH6284007.1"/>
    <property type="molecule type" value="Genomic_DNA"/>
</dbReference>
<comment type="caution">
    <text evidence="1">The sequence shown here is derived from an EMBL/GenBank/DDBJ whole genome shotgun (WGS) entry which is preliminary data.</text>
</comment>
<name>A0ABT6MI48_9NOCA</name>
<reference evidence="1 2" key="1">
    <citation type="submission" date="2023-04" db="EMBL/GenBank/DDBJ databases">
        <title>Forest soil microbial communities from Buena Vista Peninsula, Colon Province, Panama.</title>
        <authorList>
            <person name="Bouskill N."/>
        </authorList>
    </citation>
    <scope>NUCLEOTIDE SEQUENCE [LARGE SCALE GENOMIC DNA]</scope>
    <source>
        <strain evidence="1 2">CFH S0262</strain>
    </source>
</reference>
<keyword evidence="2" id="KW-1185">Reference proteome</keyword>
<sequence length="113" mass="11729">MRLHAVSSLHLCPQCGVGIVRARSATSRELASSAPQDCLTVVGCCATTQGDLAVLSLHVPRDVVATWPVITAEEAIRGFCPDCGDTAAGCRILQAEVDGLRALADAELEASVL</sequence>
<dbReference type="RefSeq" id="WP_280763256.1">
    <property type="nucleotide sequence ID" value="NZ_JARXVC010000017.1"/>
</dbReference>